<evidence type="ECO:0000313" key="1">
    <source>
        <dbReference type="EMBL" id="MDX3128495.1"/>
    </source>
</evidence>
<gene>
    <name evidence="1" type="ORF">PV367_01455</name>
</gene>
<name>A0AAJ2PIW5_9ACTN</name>
<reference evidence="1" key="1">
    <citation type="journal article" date="2023" name="Microb. Genom.">
        <title>Mesoterricola silvestris gen. nov., sp. nov., Mesoterricola sediminis sp. nov., Geothrix oryzae sp. nov., Geothrix edaphica sp. nov., Geothrix rubra sp. nov., and Geothrix limicola sp. nov., six novel members of Acidobacteriota isolated from soils.</title>
        <authorList>
            <person name="Weisberg A.J."/>
            <person name="Pearce E."/>
            <person name="Kramer C.G."/>
            <person name="Chang J.H."/>
            <person name="Clarke C.R."/>
        </authorList>
    </citation>
    <scope>NUCLEOTIDE SEQUENCE</scope>
    <source>
        <strain evidence="1">ND06-05F</strain>
    </source>
</reference>
<evidence type="ECO:0000313" key="2">
    <source>
        <dbReference type="Proteomes" id="UP001273589"/>
    </source>
</evidence>
<dbReference type="Proteomes" id="UP001273589">
    <property type="component" value="Unassembled WGS sequence"/>
</dbReference>
<proteinExistence type="predicted"/>
<sequence length="41" mass="4717">MPARRTRVVGDIALRETDDVDRSEHAIDTEYGGRRRSTRTT</sequence>
<accession>A0AAJ2PIW5</accession>
<comment type="caution">
    <text evidence="1">The sequence shown here is derived from an EMBL/GenBank/DDBJ whole genome shotgun (WGS) entry which is preliminary data.</text>
</comment>
<protein>
    <submittedName>
        <fullName evidence="1">Uncharacterized protein</fullName>
    </submittedName>
</protein>
<dbReference type="AlphaFoldDB" id="A0AAJ2PIW5"/>
<dbReference type="RefSeq" id="WP_319688631.1">
    <property type="nucleotide sequence ID" value="NZ_JARAWN010000005.1"/>
</dbReference>
<dbReference type="EMBL" id="JARAWN010000005">
    <property type="protein sequence ID" value="MDX3128495.1"/>
    <property type="molecule type" value="Genomic_DNA"/>
</dbReference>
<organism evidence="1 2">
    <name type="scientific">Streptomyces europaeiscabiei</name>
    <dbReference type="NCBI Taxonomy" id="146819"/>
    <lineage>
        <taxon>Bacteria</taxon>
        <taxon>Bacillati</taxon>
        <taxon>Actinomycetota</taxon>
        <taxon>Actinomycetes</taxon>
        <taxon>Kitasatosporales</taxon>
        <taxon>Streptomycetaceae</taxon>
        <taxon>Streptomyces</taxon>
    </lineage>
</organism>